<dbReference type="OrthoDB" id="30336at2759"/>
<dbReference type="CDD" id="cd09212">
    <property type="entry name" value="PUB"/>
    <property type="match status" value="1"/>
</dbReference>
<dbReference type="SUPFAM" id="SSF143503">
    <property type="entry name" value="PUG domain-like"/>
    <property type="match status" value="1"/>
</dbReference>
<dbReference type="InterPro" id="IPR036339">
    <property type="entry name" value="PUB-like_dom_sf"/>
</dbReference>
<feature type="compositionally biased region" description="Basic and acidic residues" evidence="1">
    <location>
        <begin position="218"/>
        <end position="228"/>
    </location>
</feature>
<dbReference type="AlphaFoldDB" id="A0A836BQ28"/>
<gene>
    <name evidence="2" type="ORF">HYH03_016533</name>
</gene>
<organism evidence="2 3">
    <name type="scientific">Edaphochlamys debaryana</name>
    <dbReference type="NCBI Taxonomy" id="47281"/>
    <lineage>
        <taxon>Eukaryota</taxon>
        <taxon>Viridiplantae</taxon>
        <taxon>Chlorophyta</taxon>
        <taxon>core chlorophytes</taxon>
        <taxon>Chlorophyceae</taxon>
        <taxon>CS clade</taxon>
        <taxon>Chlamydomonadales</taxon>
        <taxon>Chlamydomonadales incertae sedis</taxon>
        <taxon>Edaphochlamys</taxon>
    </lineage>
</organism>
<evidence type="ECO:0000313" key="2">
    <source>
        <dbReference type="EMBL" id="KAG2484705.1"/>
    </source>
</evidence>
<accession>A0A836BQ28</accession>
<dbReference type="Gene3D" id="1.20.58.2190">
    <property type="match status" value="1"/>
</dbReference>
<dbReference type="Proteomes" id="UP000612055">
    <property type="component" value="Unassembled WGS sequence"/>
</dbReference>
<keyword evidence="3" id="KW-1185">Reference proteome</keyword>
<evidence type="ECO:0000256" key="1">
    <source>
        <dbReference type="SAM" id="MobiDB-lite"/>
    </source>
</evidence>
<reference evidence="2" key="1">
    <citation type="journal article" date="2020" name="bioRxiv">
        <title>Comparative genomics of Chlamydomonas.</title>
        <authorList>
            <person name="Craig R.J."/>
            <person name="Hasan A.R."/>
            <person name="Ness R.W."/>
            <person name="Keightley P.D."/>
        </authorList>
    </citation>
    <scope>NUCLEOTIDE SEQUENCE</scope>
    <source>
        <strain evidence="2">CCAP 11/70</strain>
    </source>
</reference>
<evidence type="ECO:0000313" key="3">
    <source>
        <dbReference type="Proteomes" id="UP000612055"/>
    </source>
</evidence>
<dbReference type="EMBL" id="JAEHOE010000144">
    <property type="protein sequence ID" value="KAG2484705.1"/>
    <property type="molecule type" value="Genomic_DNA"/>
</dbReference>
<sequence>MSQALEQKLLALGYNADVSKACAELFGNFEEAKPYLGPGPSLLASKDIKEYYSLKYHRYYYATEGAPTTSWEFPPHLQLSEWMLDAGISGLPLAACRRLLSAVVWAVQTNAHKGERLWSALGLLGRLTANIVDCGNALEKYRTVRKGNPKILEALDCLGGSGEAVLRAAGFVEARGQAGAGGDCLLFPPEGADLRPITLINAKLHQLTSRKGFTGMARDSDDTGESSRSRHSGLPGFAYQKEIHECSCCGRPINDGTDRLVTRRFDCPKGEFRYECDKCQGYNLCETCWDKYQAGNLQPPHPREHPFRTHHPHASQHGLNANETASNPWGVLISGGSAARARERLKQRTGL</sequence>
<feature type="region of interest" description="Disordered" evidence="1">
    <location>
        <begin position="299"/>
        <end position="326"/>
    </location>
</feature>
<proteinExistence type="predicted"/>
<feature type="compositionally biased region" description="Polar residues" evidence="1">
    <location>
        <begin position="317"/>
        <end position="326"/>
    </location>
</feature>
<name>A0A836BQ28_9CHLO</name>
<feature type="region of interest" description="Disordered" evidence="1">
    <location>
        <begin position="214"/>
        <end position="234"/>
    </location>
</feature>
<protein>
    <submittedName>
        <fullName evidence="2">Uncharacterized protein</fullName>
    </submittedName>
</protein>
<comment type="caution">
    <text evidence="2">The sequence shown here is derived from an EMBL/GenBank/DDBJ whole genome shotgun (WGS) entry which is preliminary data.</text>
</comment>